<keyword evidence="15" id="KW-1185">Reference proteome</keyword>
<proteinExistence type="predicted"/>
<evidence type="ECO:0000256" key="8">
    <source>
        <dbReference type="ARBA" id="ARBA00023134"/>
    </source>
</evidence>
<feature type="domain" description="mRNA capping enzyme C-terminal" evidence="13">
    <location>
        <begin position="285"/>
        <end position="441"/>
    </location>
</feature>
<dbReference type="Pfam" id="PF03919">
    <property type="entry name" value="mRNA_cap_C"/>
    <property type="match status" value="1"/>
</dbReference>
<evidence type="ECO:0000256" key="9">
    <source>
        <dbReference type="ARBA" id="ARBA00023242"/>
    </source>
</evidence>
<keyword evidence="6" id="KW-0547">Nucleotide-binding</keyword>
<evidence type="ECO:0000259" key="13">
    <source>
        <dbReference type="Pfam" id="PF03919"/>
    </source>
</evidence>
<keyword evidence="8" id="KW-0342">GTP-binding</keyword>
<dbReference type="CDD" id="cd07895">
    <property type="entry name" value="Adenylation_mRNA_capping"/>
    <property type="match status" value="1"/>
</dbReference>
<evidence type="ECO:0000313" key="14">
    <source>
        <dbReference type="EMBL" id="CAI2367689.1"/>
    </source>
</evidence>
<evidence type="ECO:0000256" key="1">
    <source>
        <dbReference type="ARBA" id="ARBA00004123"/>
    </source>
</evidence>
<dbReference type="Gene3D" id="2.40.50.140">
    <property type="entry name" value="Nucleic acid-binding proteins"/>
    <property type="match status" value="1"/>
</dbReference>
<reference evidence="14" key="1">
    <citation type="submission" date="2023-07" db="EMBL/GenBank/DDBJ databases">
        <authorList>
            <consortium name="AG Swart"/>
            <person name="Singh M."/>
            <person name="Singh A."/>
            <person name="Seah K."/>
            <person name="Emmerich C."/>
        </authorList>
    </citation>
    <scope>NUCLEOTIDE SEQUENCE</scope>
    <source>
        <strain evidence="14">DP1</strain>
    </source>
</reference>
<dbReference type="InterPro" id="IPR012340">
    <property type="entry name" value="NA-bd_OB-fold"/>
</dbReference>
<dbReference type="InterPro" id="IPR001339">
    <property type="entry name" value="mRNA_cap_enzyme_adenylation"/>
</dbReference>
<dbReference type="Pfam" id="PF01331">
    <property type="entry name" value="mRNA_cap_enzyme"/>
    <property type="match status" value="1"/>
</dbReference>
<feature type="compositionally biased region" description="Basic and acidic residues" evidence="11">
    <location>
        <begin position="457"/>
        <end position="476"/>
    </location>
</feature>
<keyword evidence="4" id="KW-0808">Transferase</keyword>
<protein>
    <recommendedName>
        <fullName evidence="2">mRNA guanylyltransferase</fullName>
        <ecNumber evidence="2">2.7.7.50</ecNumber>
    </recommendedName>
</protein>
<gene>
    <name evidence="14" type="ORF">ECRASSUSDP1_LOCUS8977</name>
</gene>
<evidence type="ECO:0000256" key="6">
    <source>
        <dbReference type="ARBA" id="ARBA00022741"/>
    </source>
</evidence>
<name>A0AAD1X936_EUPCR</name>
<keyword evidence="9" id="KW-0539">Nucleus</keyword>
<dbReference type="EMBL" id="CAMPGE010008803">
    <property type="protein sequence ID" value="CAI2367689.1"/>
    <property type="molecule type" value="Genomic_DNA"/>
</dbReference>
<evidence type="ECO:0000313" key="15">
    <source>
        <dbReference type="Proteomes" id="UP001295684"/>
    </source>
</evidence>
<keyword evidence="5" id="KW-0548">Nucleotidyltransferase</keyword>
<evidence type="ECO:0000259" key="12">
    <source>
        <dbReference type="Pfam" id="PF01331"/>
    </source>
</evidence>
<evidence type="ECO:0000256" key="11">
    <source>
        <dbReference type="SAM" id="MobiDB-lite"/>
    </source>
</evidence>
<dbReference type="GO" id="GO:0004484">
    <property type="term" value="F:mRNA guanylyltransferase activity"/>
    <property type="evidence" value="ECO:0007669"/>
    <property type="project" value="UniProtKB-EC"/>
</dbReference>
<evidence type="ECO:0000256" key="2">
    <source>
        <dbReference type="ARBA" id="ARBA00012475"/>
    </source>
</evidence>
<keyword evidence="7" id="KW-0506">mRNA capping</keyword>
<dbReference type="AlphaFoldDB" id="A0AAD1X936"/>
<dbReference type="InterPro" id="IPR051029">
    <property type="entry name" value="mRNA_Capping_Enz/RNA_Phosphat"/>
</dbReference>
<dbReference type="SUPFAM" id="SSF50249">
    <property type="entry name" value="Nucleic acid-binding proteins"/>
    <property type="match status" value="1"/>
</dbReference>
<evidence type="ECO:0000256" key="7">
    <source>
        <dbReference type="ARBA" id="ARBA00023042"/>
    </source>
</evidence>
<comment type="caution">
    <text evidence="14">The sequence shown here is derived from an EMBL/GenBank/DDBJ whole genome shotgun (WGS) entry which is preliminary data.</text>
</comment>
<comment type="catalytic activity">
    <reaction evidence="10">
        <text>a 5'-end diphospho-ribonucleoside in mRNA + GTP + H(+) = a 5'-end (5'-triphosphoguanosine)-ribonucleoside in mRNA + diphosphate</text>
        <dbReference type="Rhea" id="RHEA:67012"/>
        <dbReference type="Rhea" id="RHEA-COMP:17165"/>
        <dbReference type="Rhea" id="RHEA-COMP:17166"/>
        <dbReference type="ChEBI" id="CHEBI:15378"/>
        <dbReference type="ChEBI" id="CHEBI:33019"/>
        <dbReference type="ChEBI" id="CHEBI:37565"/>
        <dbReference type="ChEBI" id="CHEBI:167616"/>
        <dbReference type="ChEBI" id="CHEBI:167617"/>
        <dbReference type="EC" id="2.7.7.50"/>
    </reaction>
    <physiologicalReaction direction="left-to-right" evidence="10">
        <dbReference type="Rhea" id="RHEA:67013"/>
    </physiologicalReaction>
</comment>
<dbReference type="InterPro" id="IPR013846">
    <property type="entry name" value="mRNA_cap_enzyme_C"/>
</dbReference>
<organism evidence="14 15">
    <name type="scientific">Euplotes crassus</name>
    <dbReference type="NCBI Taxonomy" id="5936"/>
    <lineage>
        <taxon>Eukaryota</taxon>
        <taxon>Sar</taxon>
        <taxon>Alveolata</taxon>
        <taxon>Ciliophora</taxon>
        <taxon>Intramacronucleata</taxon>
        <taxon>Spirotrichea</taxon>
        <taxon>Hypotrichia</taxon>
        <taxon>Euplotida</taxon>
        <taxon>Euplotidae</taxon>
        <taxon>Moneuplotes</taxon>
    </lineage>
</organism>
<dbReference type="GO" id="GO:0005525">
    <property type="term" value="F:GTP binding"/>
    <property type="evidence" value="ECO:0007669"/>
    <property type="project" value="UniProtKB-KW"/>
</dbReference>
<sequence length="476" mass="55455">METTKHLENPGVNLTESKDPKIVLYCNRVKNFLKNLCDEARVSIANSQCRMDDTLKQHVKKRLSSATSYDFPGAQPVSMERGHLLGQMAKNKYLCCEKTDGVRYLCVITKNKSLLIDRNYNIFGIILPNLNFSGKTQDYIHVFDGELIQDKGGDLPIYLIFDALMVNCKNIMILTFENRLKIVNSKVIKRLRLKEYFELKEEPADDYKTSEDEEGNVKSQKKLPSTTVLVNLKDFYLDVHTKVLWEKIIPKLDHANDGIIYTMNECPYYPGTCQQIIKWKPALLNSVDFNLKLITSFSDQEYIWGLYARTYESPEYLYDCIFFENAEENEKWRKLHSQTYTHANPNPVIVECAFRPDLSYDNLIRFNKYKRTGMLSAYPREDHIKRDFKFDTEISYTEKKQLKGGWVIERQRTDKEFPNSLMVAKNIKETILDPVSIEDIISCKQMRAKYASAGVKRQSEAISKKEDSNEKRQKTD</sequence>
<evidence type="ECO:0000256" key="3">
    <source>
        <dbReference type="ARBA" id="ARBA00022664"/>
    </source>
</evidence>
<dbReference type="EC" id="2.7.7.50" evidence="2"/>
<evidence type="ECO:0000256" key="5">
    <source>
        <dbReference type="ARBA" id="ARBA00022695"/>
    </source>
</evidence>
<dbReference type="Gene3D" id="3.30.470.30">
    <property type="entry name" value="DNA ligase/mRNA capping enzyme"/>
    <property type="match status" value="1"/>
</dbReference>
<dbReference type="GO" id="GO:0005634">
    <property type="term" value="C:nucleus"/>
    <property type="evidence" value="ECO:0007669"/>
    <property type="project" value="UniProtKB-SubCell"/>
</dbReference>
<dbReference type="PANTHER" id="PTHR10367">
    <property type="entry name" value="MRNA-CAPPING ENZYME"/>
    <property type="match status" value="1"/>
</dbReference>
<dbReference type="SUPFAM" id="SSF56091">
    <property type="entry name" value="DNA ligase/mRNA capping enzyme, catalytic domain"/>
    <property type="match status" value="1"/>
</dbReference>
<dbReference type="Proteomes" id="UP001295684">
    <property type="component" value="Unassembled WGS sequence"/>
</dbReference>
<feature type="domain" description="mRNA capping enzyme adenylation" evidence="12">
    <location>
        <begin position="75"/>
        <end position="280"/>
    </location>
</feature>
<dbReference type="GO" id="GO:0005524">
    <property type="term" value="F:ATP binding"/>
    <property type="evidence" value="ECO:0007669"/>
    <property type="project" value="InterPro"/>
</dbReference>
<dbReference type="PANTHER" id="PTHR10367:SF17">
    <property type="entry name" value="MRNA-CAPPING ENZYME"/>
    <property type="match status" value="1"/>
</dbReference>
<keyword evidence="3" id="KW-0507">mRNA processing</keyword>
<accession>A0AAD1X936</accession>
<evidence type="ECO:0000256" key="10">
    <source>
        <dbReference type="ARBA" id="ARBA00044624"/>
    </source>
</evidence>
<evidence type="ECO:0000256" key="4">
    <source>
        <dbReference type="ARBA" id="ARBA00022679"/>
    </source>
</evidence>
<dbReference type="GO" id="GO:0006370">
    <property type="term" value="P:7-methylguanosine mRNA capping"/>
    <property type="evidence" value="ECO:0007669"/>
    <property type="project" value="UniProtKB-KW"/>
</dbReference>
<comment type="subcellular location">
    <subcellularLocation>
        <location evidence="1">Nucleus</location>
    </subcellularLocation>
</comment>
<feature type="region of interest" description="Disordered" evidence="11">
    <location>
        <begin position="452"/>
        <end position="476"/>
    </location>
</feature>